<comment type="subunit">
    <text evidence="7">Component of the DNA polymerase epsilon complex consisting of four subunits: the catalytic subunit POLE and the accessory subunits POLE2, POLE3 and POLE4.</text>
</comment>
<dbReference type="FunFam" id="1.10.8.60:FF:000053">
    <property type="entry name" value="DNA polymerase epsilon subunit"/>
    <property type="match status" value="1"/>
</dbReference>
<evidence type="ECO:0000313" key="12">
    <source>
        <dbReference type="Proteomes" id="UP000694562"/>
    </source>
</evidence>
<dbReference type="FunFam" id="3.60.21.50:FF:000007">
    <property type="entry name" value="DNA polymerase epsilon subunit"/>
    <property type="match status" value="1"/>
</dbReference>
<name>A0A8C4ULH2_FALTI</name>
<dbReference type="Pfam" id="PF04042">
    <property type="entry name" value="DNA_pol_E_B"/>
    <property type="match status" value="1"/>
</dbReference>
<dbReference type="InterPro" id="IPR024639">
    <property type="entry name" value="DNA_pol_e_bsu_N"/>
</dbReference>
<dbReference type="PANTHER" id="PTHR12708">
    <property type="entry name" value="DNA POLYMERASE EPSILON SUBUNIT B"/>
    <property type="match status" value="1"/>
</dbReference>
<proteinExistence type="inferred from homology"/>
<dbReference type="InterPro" id="IPR007185">
    <property type="entry name" value="DNA_pol_a/d/e_bsu"/>
</dbReference>
<evidence type="ECO:0000256" key="5">
    <source>
        <dbReference type="ARBA" id="ARBA00023242"/>
    </source>
</evidence>
<accession>A0A8C4ULH2</accession>
<comment type="function">
    <text evidence="6">Accessory component of the DNA polymerase epsilon complex. Participates in DNA repair and in chromosomal DNA replication.</text>
</comment>
<keyword evidence="3 8" id="KW-0235">DNA replication</keyword>
<dbReference type="Pfam" id="PF12213">
    <property type="entry name" value="Dpoe2NT"/>
    <property type="match status" value="1"/>
</dbReference>
<dbReference type="GO" id="GO:0042276">
    <property type="term" value="P:error-prone translesion synthesis"/>
    <property type="evidence" value="ECO:0007669"/>
    <property type="project" value="TreeGrafter"/>
</dbReference>
<feature type="domain" description="DNA polymerase epsilon subunit B N-terminal" evidence="10">
    <location>
        <begin position="2"/>
        <end position="74"/>
    </location>
</feature>
<dbReference type="Gene3D" id="1.10.8.60">
    <property type="match status" value="1"/>
</dbReference>
<dbReference type="OMA" id="FFCEGCF"/>
<dbReference type="Gene3D" id="3.60.21.50">
    <property type="match status" value="1"/>
</dbReference>
<reference evidence="11" key="1">
    <citation type="submission" date="2025-08" db="UniProtKB">
        <authorList>
            <consortium name="Ensembl"/>
        </authorList>
    </citation>
    <scope>IDENTIFICATION</scope>
</reference>
<evidence type="ECO:0000256" key="3">
    <source>
        <dbReference type="ARBA" id="ARBA00022705"/>
    </source>
</evidence>
<dbReference type="Ensembl" id="ENSFTIT00000015535.1">
    <property type="protein sequence ID" value="ENSFTIP00000014902.1"/>
    <property type="gene ID" value="ENSFTIG00000009850.1"/>
</dbReference>
<comment type="subcellular location">
    <subcellularLocation>
        <location evidence="1 8">Nucleus</location>
    </subcellularLocation>
</comment>
<evidence type="ECO:0000256" key="2">
    <source>
        <dbReference type="ARBA" id="ARBA00009560"/>
    </source>
</evidence>
<evidence type="ECO:0000256" key="6">
    <source>
        <dbReference type="ARBA" id="ARBA00054225"/>
    </source>
</evidence>
<evidence type="ECO:0000256" key="7">
    <source>
        <dbReference type="ARBA" id="ARBA00063156"/>
    </source>
</evidence>
<dbReference type="Proteomes" id="UP000694562">
    <property type="component" value="Unplaced"/>
</dbReference>
<keyword evidence="5 8" id="KW-0539">Nucleus</keyword>
<feature type="domain" description="DNA polymerase alpha/delta/epsilon subunit B" evidence="9">
    <location>
        <begin position="275"/>
        <end position="476"/>
    </location>
</feature>
<evidence type="ECO:0000259" key="9">
    <source>
        <dbReference type="Pfam" id="PF04042"/>
    </source>
</evidence>
<dbReference type="GO" id="GO:0006261">
    <property type="term" value="P:DNA-templated DNA replication"/>
    <property type="evidence" value="ECO:0007669"/>
    <property type="project" value="InterPro"/>
</dbReference>
<protein>
    <recommendedName>
        <fullName evidence="8">DNA polymerase epsilon subunit</fullName>
    </recommendedName>
    <alternativeName>
        <fullName evidence="8">DNA polymerase II subunit 2</fullName>
    </alternativeName>
</protein>
<reference evidence="11" key="2">
    <citation type="submission" date="2025-09" db="UniProtKB">
        <authorList>
            <consortium name="Ensembl"/>
        </authorList>
    </citation>
    <scope>IDENTIFICATION</scope>
</reference>
<dbReference type="PANTHER" id="PTHR12708:SF0">
    <property type="entry name" value="DNA POLYMERASE EPSILON SUBUNIT 2"/>
    <property type="match status" value="1"/>
</dbReference>
<sequence>MEPERLRRRLGSAFRLRGLLLRADALRYLAEAFESISEVELDNVIENVIDAVEKQPLSSNMIEQSTVEAAVQECSQASDETIENVFNIIGAFDIPRYIYNSEGKKFLPLSMTNFPVPNLFGTARDKAELFRERYSILQQVRRNFALFNKIHKQNLKTIETLLGNTAKVGEVIVLGMITQLKEGKFFLEDPTGVVQLDLSKFHSGLYTESCFVLAEGWYEDEVFHVNAFGFPPTEPSATTRAFYGNVNFFGGPSSASVKASAKLKQLEDENEDAMFVFLSDVWLDQAEVLEKLHTMFSGYSSAPPTCFFFCGNFSSAPYGKNQIQSLKGSLKALADIICEYPSIHKSSRFVFVPGPEDPGPGSILPRPPLPKNITEEFRQLVPFSVFTTNPCRIQYCTQEIIIFREDLVNKMCRNCVRFPSSNMDIPNHFVKTILSQGHLTPLPLYVSPVYWAYDYTLRVYPVPDMLVIADKYDPFTVTNADCLCINPGSFPRSGFSFKVFYPSNKAVEDSKLQGL</sequence>
<dbReference type="GO" id="GO:0008622">
    <property type="term" value="C:epsilon DNA polymerase complex"/>
    <property type="evidence" value="ECO:0007669"/>
    <property type="project" value="UniProtKB-UniRule"/>
</dbReference>
<keyword evidence="12" id="KW-1185">Reference proteome</keyword>
<evidence type="ECO:0000313" key="11">
    <source>
        <dbReference type="Ensembl" id="ENSFTIP00000014902.1"/>
    </source>
</evidence>
<dbReference type="InterPro" id="IPR016266">
    <property type="entry name" value="POLE2"/>
</dbReference>
<organism evidence="11 12">
    <name type="scientific">Falco tinnunculus</name>
    <name type="common">Common kestrel</name>
    <dbReference type="NCBI Taxonomy" id="100819"/>
    <lineage>
        <taxon>Eukaryota</taxon>
        <taxon>Metazoa</taxon>
        <taxon>Chordata</taxon>
        <taxon>Craniata</taxon>
        <taxon>Vertebrata</taxon>
        <taxon>Euteleostomi</taxon>
        <taxon>Archelosauria</taxon>
        <taxon>Archosauria</taxon>
        <taxon>Dinosauria</taxon>
        <taxon>Saurischia</taxon>
        <taxon>Theropoda</taxon>
        <taxon>Coelurosauria</taxon>
        <taxon>Aves</taxon>
        <taxon>Neognathae</taxon>
        <taxon>Neoaves</taxon>
        <taxon>Telluraves</taxon>
        <taxon>Australaves</taxon>
        <taxon>Falconiformes</taxon>
        <taxon>Falconidae</taxon>
        <taxon>Falco</taxon>
    </lineage>
</organism>
<evidence type="ECO:0000256" key="1">
    <source>
        <dbReference type="ARBA" id="ARBA00004123"/>
    </source>
</evidence>
<dbReference type="AlphaFoldDB" id="A0A8C4ULH2"/>
<comment type="similarity">
    <text evidence="2 8">Belongs to the DNA polymerase epsilon subunit B family.</text>
</comment>
<evidence type="ECO:0000259" key="10">
    <source>
        <dbReference type="Pfam" id="PF12213"/>
    </source>
</evidence>
<dbReference type="GO" id="GO:0003677">
    <property type="term" value="F:DNA binding"/>
    <property type="evidence" value="ECO:0007669"/>
    <property type="project" value="UniProtKB-UniRule"/>
</dbReference>
<evidence type="ECO:0000256" key="8">
    <source>
        <dbReference type="PIRNR" id="PIRNR000799"/>
    </source>
</evidence>
<keyword evidence="4 8" id="KW-0238">DNA-binding</keyword>
<dbReference type="PIRSF" id="PIRSF000799">
    <property type="entry name" value="DNA_pol_eps_2"/>
    <property type="match status" value="1"/>
</dbReference>
<evidence type="ECO:0000256" key="4">
    <source>
        <dbReference type="ARBA" id="ARBA00023125"/>
    </source>
</evidence>